<dbReference type="GO" id="GO:0005975">
    <property type="term" value="P:carbohydrate metabolic process"/>
    <property type="evidence" value="ECO:0007669"/>
    <property type="project" value="InterPro"/>
</dbReference>
<dbReference type="InterPro" id="IPR014718">
    <property type="entry name" value="GH-type_carb-bd"/>
</dbReference>
<dbReference type="InterPro" id="IPR046966">
    <property type="entry name" value="Glucoamylase_active_site"/>
</dbReference>
<dbReference type="EMBL" id="NCBC01000277">
    <property type="protein sequence ID" value="OYV80030.1"/>
    <property type="molecule type" value="Genomic_DNA"/>
</dbReference>
<evidence type="ECO:0000259" key="5">
    <source>
        <dbReference type="Pfam" id="PF00723"/>
    </source>
</evidence>
<proteinExistence type="inferred from homology"/>
<dbReference type="PANTHER" id="PTHR31616">
    <property type="entry name" value="TREHALASE"/>
    <property type="match status" value="1"/>
</dbReference>
<dbReference type="Gene3D" id="2.70.98.10">
    <property type="match status" value="1"/>
</dbReference>
<reference evidence="7 8" key="1">
    <citation type="submission" date="2017-03" db="EMBL/GenBank/DDBJ databases">
        <title>Lifting the veil on microbial sulfur biogeochemistry in mining wastewaters.</title>
        <authorList>
            <person name="Kantor R.S."/>
            <person name="Colenbrander Nelson T."/>
            <person name="Marshall S."/>
            <person name="Bennett D."/>
            <person name="Apte S."/>
            <person name="Camacho D."/>
            <person name="Thomas B.C."/>
            <person name="Warren L.A."/>
            <person name="Banfield J.F."/>
        </authorList>
    </citation>
    <scope>NUCLEOTIDE SEQUENCE [LARGE SCALE GENOMIC DNA]</scope>
    <source>
        <strain evidence="7">21-59-9</strain>
    </source>
</reference>
<feature type="domain" description="Glucodextranase N-terminal" evidence="6">
    <location>
        <begin position="10"/>
        <end position="267"/>
    </location>
</feature>
<dbReference type="Gene3D" id="1.50.10.10">
    <property type="match status" value="1"/>
</dbReference>
<sequence>MEVLIPRDRAPASPHPSPVWACARKDLVGTAIGSSRVWFTLAQGVLSEAYYPRIDIPQIRDLGFIIADGAGFWCELRRHAQYRVEWADDDIPAATIVHSHPRFRFTLRVCTDPSRDVLLVDYDLEGDETLSPYLLLASRLGGDAARNQAWAEDWRGRPVLWAEQGPFGLAVLERNRQGGIHSGQRSVGEVGASDLWQDFSRNGRMSWSYAAAGPGEVALGAALARDGCIAVGFSTSKEAAATLALSSLMAGFDAAWDAYLDGWRAWRATQHWRTGLSSRLGAEQVRLLARSAAVLKVHGDRTYRGAMVASLAVPWGEASTSRGGYHLVWARDLVESAGALIALGALDDARDVLAYLAATQQADGHWLQNQWLGGRPFWQGVQLDETAFPVLLAAALQERNALGDIPVRDMILRALRYLVREGPVTGQDRWEENAGINAFTLAVAISALVEGASFLDERAAAVALMVADDWNANVESWCWAEGTALARHLGVPGYYMRTATAEVLLHRDGAQHEHLLIKNRRADCGLAADEQIATDFLQLVRYGLRKASDPHVVASVQAMDRLLRTQTPAGPVWHRYNDDGYGEHPDGRPFDGSGRGRGWPLLTGERGHYGLLAGEDPQVYLSAMAAMTGRGGLLPEQIWDAEAIPEFGLEPGRPSGSAMPLVWAHAEYIKLCMSLGRGRPVDAPTRTWQRYGGNRTEPADRLWRFRHPRRTLHAGQDLCVLTEVAALVRWGVNGWHDPADLASEDWGLSHVVRLPTRSLKPGDSVQFTFYWPAAGRWEQRDFSVAVIAPRAL</sequence>
<feature type="compositionally biased region" description="Basic and acidic residues" evidence="4">
    <location>
        <begin position="575"/>
        <end position="589"/>
    </location>
</feature>
<dbReference type="PANTHER" id="PTHR31616:SF0">
    <property type="entry name" value="GLUCAN 1,4-ALPHA-GLUCOSIDASE"/>
    <property type="match status" value="1"/>
</dbReference>
<feature type="domain" description="GH15-like" evidence="5">
    <location>
        <begin position="373"/>
        <end position="671"/>
    </location>
</feature>
<evidence type="ECO:0000256" key="1">
    <source>
        <dbReference type="ARBA" id="ARBA00006188"/>
    </source>
</evidence>
<dbReference type="InterPro" id="IPR015220">
    <property type="entry name" value="Glucodextranase_N"/>
</dbReference>
<dbReference type="Proteomes" id="UP000216779">
    <property type="component" value="Unassembled WGS sequence"/>
</dbReference>
<dbReference type="InterPro" id="IPR008928">
    <property type="entry name" value="6-hairpin_glycosidase_sf"/>
</dbReference>
<keyword evidence="3" id="KW-0326">Glycosidase</keyword>
<comment type="similarity">
    <text evidence="1">Belongs to the glycosyl hydrolase 15 family.</text>
</comment>
<gene>
    <name evidence="7" type="ORF">B7Z70_08130</name>
</gene>
<dbReference type="SUPFAM" id="SSF48208">
    <property type="entry name" value="Six-hairpin glycosidases"/>
    <property type="match status" value="1"/>
</dbReference>
<evidence type="ECO:0000313" key="8">
    <source>
        <dbReference type="Proteomes" id="UP000216779"/>
    </source>
</evidence>
<evidence type="ECO:0000259" key="6">
    <source>
        <dbReference type="Pfam" id="PF09137"/>
    </source>
</evidence>
<dbReference type="CDD" id="cd07430">
    <property type="entry name" value="GH15_N"/>
    <property type="match status" value="1"/>
</dbReference>
<dbReference type="GO" id="GO:0016757">
    <property type="term" value="F:glycosyltransferase activity"/>
    <property type="evidence" value="ECO:0007669"/>
    <property type="project" value="UniProtKB-ARBA"/>
</dbReference>
<evidence type="ECO:0000256" key="3">
    <source>
        <dbReference type="ARBA" id="ARBA00023295"/>
    </source>
</evidence>
<evidence type="ECO:0000313" key="7">
    <source>
        <dbReference type="EMBL" id="OYV80030.1"/>
    </source>
</evidence>
<organism evidence="7 8">
    <name type="scientific">Acidithiobacillus ferrivorans</name>
    <dbReference type="NCBI Taxonomy" id="160808"/>
    <lineage>
        <taxon>Bacteria</taxon>
        <taxon>Pseudomonadati</taxon>
        <taxon>Pseudomonadota</taxon>
        <taxon>Acidithiobacillia</taxon>
        <taxon>Acidithiobacillales</taxon>
        <taxon>Acidithiobacillaceae</taxon>
        <taxon>Acidithiobacillus</taxon>
    </lineage>
</organism>
<dbReference type="GO" id="GO:0004553">
    <property type="term" value="F:hydrolase activity, hydrolyzing O-glycosyl compounds"/>
    <property type="evidence" value="ECO:0007669"/>
    <property type="project" value="UniProtKB-ARBA"/>
</dbReference>
<dbReference type="InterPro" id="IPR011613">
    <property type="entry name" value="GH15-like"/>
</dbReference>
<dbReference type="Pfam" id="PF00723">
    <property type="entry name" value="Glyco_hydro_15"/>
    <property type="match status" value="2"/>
</dbReference>
<dbReference type="Pfam" id="PF09137">
    <property type="entry name" value="Glucodextran_N"/>
    <property type="match status" value="1"/>
</dbReference>
<dbReference type="SUPFAM" id="SSF74650">
    <property type="entry name" value="Galactose mutarotase-like"/>
    <property type="match status" value="1"/>
</dbReference>
<evidence type="ECO:0000256" key="4">
    <source>
        <dbReference type="SAM" id="MobiDB-lite"/>
    </source>
</evidence>
<feature type="domain" description="GH15-like" evidence="5">
    <location>
        <begin position="287"/>
        <end position="355"/>
    </location>
</feature>
<dbReference type="AlphaFoldDB" id="A0A257T5P1"/>
<keyword evidence="2 7" id="KW-0378">Hydrolase</keyword>
<accession>A0A257T5P1</accession>
<dbReference type="GO" id="GO:0030246">
    <property type="term" value="F:carbohydrate binding"/>
    <property type="evidence" value="ECO:0007669"/>
    <property type="project" value="InterPro"/>
</dbReference>
<name>A0A257T5P1_9PROT</name>
<evidence type="ECO:0000256" key="2">
    <source>
        <dbReference type="ARBA" id="ARBA00022801"/>
    </source>
</evidence>
<feature type="region of interest" description="Disordered" evidence="4">
    <location>
        <begin position="574"/>
        <end position="596"/>
    </location>
</feature>
<protein>
    <submittedName>
        <fullName evidence="7">Glycosyl hydrolase</fullName>
    </submittedName>
</protein>
<dbReference type="InterPro" id="IPR012341">
    <property type="entry name" value="6hp_glycosidase-like_sf"/>
</dbReference>
<dbReference type="PROSITE" id="PS00820">
    <property type="entry name" value="GLUCOAMYLASE"/>
    <property type="match status" value="1"/>
</dbReference>
<dbReference type="InterPro" id="IPR011013">
    <property type="entry name" value="Gal_mutarotase_sf_dom"/>
</dbReference>
<comment type="caution">
    <text evidence="7">The sequence shown here is derived from an EMBL/GenBank/DDBJ whole genome shotgun (WGS) entry which is preliminary data.</text>
</comment>